<dbReference type="EMBL" id="HBEF01003656">
    <property type="protein sequence ID" value="CAD8330218.1"/>
    <property type="molecule type" value="Transcribed_RNA"/>
</dbReference>
<evidence type="ECO:0000313" key="9">
    <source>
        <dbReference type="EMBL" id="CAD8330218.1"/>
    </source>
</evidence>
<dbReference type="Pfam" id="PF13640">
    <property type="entry name" value="2OG-FeII_Oxy_3"/>
    <property type="match status" value="1"/>
</dbReference>
<dbReference type="InterPro" id="IPR005123">
    <property type="entry name" value="Oxoglu/Fe-dep_dioxygenase_dom"/>
</dbReference>
<feature type="chain" id="PRO_5030824034" description="Fe2OG dioxygenase domain-containing protein" evidence="7">
    <location>
        <begin position="25"/>
        <end position="471"/>
    </location>
</feature>
<sequence>MMQMRASVLATSILYSLSASRCDAFGIFTAKPRSPSVLHRMKWQLRTQLDATDVATDTKEGEGFKVIIPTQPSSTWDSAQVEDRVMEAFDAMVDSTEFWQSVDRGIASIPLFGDAQVRIQRHEHQQDAFELELTASLSSASSSASSPAAPADSQPPLSIRDFRWICAKLHECRAMFGDVLDMSVLDDLMITHQQSAQSQFAGTDAAHAKLSGSPVIDEIFACNVNALQELKTNGYTVIDTNLLASEESHHRLSQLLQIKSSQDATIRTDTIKFLDRTMATDCGLQQQHDVLMGLASYLNEYYFGHDQALQEAWPFPPRLPATTERPLTNPKFIQAAEYNANEFYVAHRDNVYLDDTQQQRRLRPRRRSNLRYITCILYCNDNWTKKDGGALRLYPNTTTHPMTNINTDELEHVDVLPCNGRLLIFESMLLHSVEKVKHPTKKRLALTCWINRPDESSLDFADTAGSGSDSN</sequence>
<feature type="domain" description="Fe2OG dioxygenase" evidence="8">
    <location>
        <begin position="322"/>
        <end position="452"/>
    </location>
</feature>
<dbReference type="Gene3D" id="2.60.120.620">
    <property type="entry name" value="q2cbj1_9rhob like domain"/>
    <property type="match status" value="1"/>
</dbReference>
<keyword evidence="5" id="KW-0560">Oxidoreductase</keyword>
<evidence type="ECO:0000256" key="4">
    <source>
        <dbReference type="ARBA" id="ARBA00022964"/>
    </source>
</evidence>
<evidence type="ECO:0000256" key="5">
    <source>
        <dbReference type="ARBA" id="ARBA00023002"/>
    </source>
</evidence>
<dbReference type="AlphaFoldDB" id="A0A7R9WNE1"/>
<keyword evidence="6" id="KW-0408">Iron</keyword>
<comment type="cofactor">
    <cofactor evidence="1">
        <name>L-ascorbate</name>
        <dbReference type="ChEBI" id="CHEBI:38290"/>
    </cofactor>
</comment>
<keyword evidence="7" id="KW-0732">Signal</keyword>
<proteinExistence type="predicted"/>
<dbReference type="InterPro" id="IPR006620">
    <property type="entry name" value="Pro_4_hyd_alph"/>
</dbReference>
<evidence type="ECO:0000256" key="6">
    <source>
        <dbReference type="ARBA" id="ARBA00023004"/>
    </source>
</evidence>
<evidence type="ECO:0000256" key="2">
    <source>
        <dbReference type="ARBA" id="ARBA00022723"/>
    </source>
</evidence>
<feature type="signal peptide" evidence="7">
    <location>
        <begin position="1"/>
        <end position="24"/>
    </location>
</feature>
<dbReference type="PANTHER" id="PTHR12907">
    <property type="entry name" value="EGL NINE HOMOLOG-RELATED"/>
    <property type="match status" value="1"/>
</dbReference>
<reference evidence="9" key="1">
    <citation type="submission" date="2021-01" db="EMBL/GenBank/DDBJ databases">
        <authorList>
            <person name="Corre E."/>
            <person name="Pelletier E."/>
            <person name="Niang G."/>
            <person name="Scheremetjew M."/>
            <person name="Finn R."/>
            <person name="Kale V."/>
            <person name="Holt S."/>
            <person name="Cochrane G."/>
            <person name="Meng A."/>
            <person name="Brown T."/>
            <person name="Cohen L."/>
        </authorList>
    </citation>
    <scope>NUCLEOTIDE SEQUENCE</scope>
    <source>
        <strain evidence="9">CCMP3328</strain>
    </source>
</reference>
<dbReference type="GO" id="GO:0071456">
    <property type="term" value="P:cellular response to hypoxia"/>
    <property type="evidence" value="ECO:0007669"/>
    <property type="project" value="TreeGrafter"/>
</dbReference>
<keyword evidence="3" id="KW-0847">Vitamin C</keyword>
<dbReference type="SMART" id="SM00702">
    <property type="entry name" value="P4Hc"/>
    <property type="match status" value="1"/>
</dbReference>
<evidence type="ECO:0000256" key="7">
    <source>
        <dbReference type="SAM" id="SignalP"/>
    </source>
</evidence>
<name>A0A7R9WNE1_9STRA</name>
<dbReference type="GO" id="GO:0031543">
    <property type="term" value="F:peptidyl-proline dioxygenase activity"/>
    <property type="evidence" value="ECO:0007669"/>
    <property type="project" value="TreeGrafter"/>
</dbReference>
<dbReference type="PANTHER" id="PTHR12907:SF26">
    <property type="entry name" value="HIF PROLYL HYDROXYLASE, ISOFORM C"/>
    <property type="match status" value="1"/>
</dbReference>
<dbReference type="GO" id="GO:0031418">
    <property type="term" value="F:L-ascorbic acid binding"/>
    <property type="evidence" value="ECO:0007669"/>
    <property type="project" value="UniProtKB-KW"/>
</dbReference>
<evidence type="ECO:0000256" key="3">
    <source>
        <dbReference type="ARBA" id="ARBA00022896"/>
    </source>
</evidence>
<evidence type="ECO:0000256" key="1">
    <source>
        <dbReference type="ARBA" id="ARBA00001961"/>
    </source>
</evidence>
<dbReference type="GO" id="GO:0008198">
    <property type="term" value="F:ferrous iron binding"/>
    <property type="evidence" value="ECO:0007669"/>
    <property type="project" value="TreeGrafter"/>
</dbReference>
<dbReference type="SUPFAM" id="SSF51197">
    <property type="entry name" value="Clavaminate synthase-like"/>
    <property type="match status" value="1"/>
</dbReference>
<keyword evidence="4" id="KW-0223">Dioxygenase</keyword>
<accession>A0A7R9WNE1</accession>
<dbReference type="InterPro" id="IPR044862">
    <property type="entry name" value="Pro_4_hyd_alph_FE2OG_OXY"/>
</dbReference>
<protein>
    <recommendedName>
        <fullName evidence="8">Fe2OG dioxygenase domain-containing protein</fullName>
    </recommendedName>
</protein>
<keyword evidence="2" id="KW-0479">Metal-binding</keyword>
<dbReference type="InterPro" id="IPR051559">
    <property type="entry name" value="HIF_prolyl_hydroxylases"/>
</dbReference>
<evidence type="ECO:0000259" key="8">
    <source>
        <dbReference type="PROSITE" id="PS51471"/>
    </source>
</evidence>
<organism evidence="9">
    <name type="scientific">Craspedostauros australis</name>
    <dbReference type="NCBI Taxonomy" id="1486917"/>
    <lineage>
        <taxon>Eukaryota</taxon>
        <taxon>Sar</taxon>
        <taxon>Stramenopiles</taxon>
        <taxon>Ochrophyta</taxon>
        <taxon>Bacillariophyta</taxon>
        <taxon>Bacillariophyceae</taxon>
        <taxon>Bacillariophycidae</taxon>
        <taxon>Naviculales</taxon>
        <taxon>Naviculaceae</taxon>
        <taxon>Craspedostauros</taxon>
    </lineage>
</organism>
<dbReference type="PROSITE" id="PS51471">
    <property type="entry name" value="FE2OG_OXY"/>
    <property type="match status" value="1"/>
</dbReference>
<gene>
    <name evidence="9" type="ORF">CAUS1442_LOCUS2316</name>
</gene>